<dbReference type="PANTHER" id="PTHR43284">
    <property type="entry name" value="ASPARAGINE SYNTHETASE (GLUTAMINE-HYDROLYZING)"/>
    <property type="match status" value="1"/>
</dbReference>
<protein>
    <submittedName>
        <fullName evidence="3">Asparagine synthase (Glutamine-hydrolyzing)</fullName>
    </submittedName>
</protein>
<feature type="domain" description="Asparagine synthetase" evidence="1">
    <location>
        <begin position="201"/>
        <end position="274"/>
    </location>
</feature>
<evidence type="ECO:0000313" key="2">
    <source>
        <dbReference type="EMBL" id="AXR77259.1"/>
    </source>
</evidence>
<dbReference type="EMBL" id="CP024047">
    <property type="protein sequence ID" value="AXR77259.1"/>
    <property type="molecule type" value="Genomic_DNA"/>
</dbReference>
<sequence>MTKRIQRWHLLELDHSRRGYILDGGSTVMEPCLVEPRWSRHEGVAVRGRAFATDSLLEGAALAARFREAIDAGGDSLEAATSVAATLEGFYAAVIDIDEETILVADGARSIPLYYASAGVVSDRGRIVRDAIDTDRDPVAESEFLLTRYVAGPETIWRGVLAIQPGEVVRLADGEIDRLTYRGYWPRGAAVDGEPPRRRLESALETALDRLERVAGGRPIVLPLSGGYDSRLLASALVARGRDVVAFTFGRSGHPDVEVSREVASRLGVRWEFLPYDESSWWEWYHGEVGRDYREQAFGGDALPFLAEVPALHRLLEAGRLPEDALYCPGHTVATPSERLPRFAAGAGEERLETGCGRFDTDSEVVDPSLEGLLGYVLDYHYTLWDADPALKRDAFASRISRILLGDRDITEIDGPASAAAAYERWEWRGRMATFTNGDLRAYDHAGLEWWLPLWDPAYVRAWERVPLEYRREKRLHAELAVERYRQVADVSSERAGLIDRTVSAADRHCALLRHTPVRQFTERDGQWDPPFLAPRNRWSKPGSHPLAWDGAVHPALRERLAEGRTFYALRVLSETGRLDLSDSHATLESPRFDRLLDVSADD</sequence>
<dbReference type="Proteomes" id="UP000258707">
    <property type="component" value="Chromosome"/>
</dbReference>
<dbReference type="SUPFAM" id="SSF56235">
    <property type="entry name" value="N-terminal nucleophile aminohydrolases (Ntn hydrolases)"/>
    <property type="match status" value="1"/>
</dbReference>
<dbReference type="KEGG" id="nan:AArc1_0918"/>
<reference evidence="5" key="1">
    <citation type="submission" date="2017-10" db="EMBL/GenBank/DDBJ databases">
        <title>Phenotypic and genomic properties of facultatively anaerobic sulfur-reducing natronoarchaea from hypersaline soda lakes.</title>
        <authorList>
            <person name="Sorokin D.Y."/>
            <person name="Kublanov I.V."/>
            <person name="Roman P."/>
            <person name="Sinninghe Damste J.S."/>
            <person name="Golyshin P.N."/>
            <person name="Rojo D."/>
            <person name="Ciordia S."/>
            <person name="Mena Md.C."/>
            <person name="Ferrer M."/>
            <person name="Messina E."/>
            <person name="Smedile F."/>
            <person name="La Spada G."/>
            <person name="La Cono V."/>
            <person name="Yakimov M.M."/>
        </authorList>
    </citation>
    <scope>NUCLEOTIDE SEQUENCE [LARGE SCALE GENOMIC DNA]</scope>
    <source>
        <strain evidence="5">AArc1</strain>
    </source>
</reference>
<dbReference type="GO" id="GO:0006529">
    <property type="term" value="P:asparagine biosynthetic process"/>
    <property type="evidence" value="ECO:0007669"/>
    <property type="project" value="InterPro"/>
</dbReference>
<evidence type="ECO:0000313" key="5">
    <source>
        <dbReference type="Proteomes" id="UP000258707"/>
    </source>
</evidence>
<dbReference type="Pfam" id="PF00733">
    <property type="entry name" value="Asn_synthase"/>
    <property type="match status" value="1"/>
</dbReference>
<reference evidence="3" key="3">
    <citation type="journal article" date="2019" name="Int. J. Syst. Evol. Microbiol.">
        <title>Natronolimnobius sulfurireducens sp. nov. and Halalkaliarchaeum desulfuricum gen. nov., sp. nov., the first sulfur-respiring alkaliphilic haloarchaea from hypersaline alkaline lakes.</title>
        <authorList>
            <person name="Sorokin D.Y."/>
            <person name="Yakimov M."/>
            <person name="Messina E."/>
            <person name="Merkel A.Y."/>
            <person name="Bale N.J."/>
            <person name="Sinninghe Damste J.S."/>
        </authorList>
    </citation>
    <scope>NUCLEOTIDE SEQUENCE</scope>
    <source>
        <strain evidence="3">AArc-Mg</strain>
        <strain evidence="2">AArc1</strain>
    </source>
</reference>
<evidence type="ECO:0000259" key="1">
    <source>
        <dbReference type="Pfam" id="PF00733"/>
    </source>
</evidence>
<accession>A0A346PTD4</accession>
<reference evidence="4" key="2">
    <citation type="submission" date="2018-02" db="EMBL/GenBank/DDBJ databases">
        <title>Phenotypic and genomic properties of facultatively anaerobic sulfur-reducing natronoarchaea from hypersaline soda lakes.</title>
        <authorList>
            <person name="Sorokin D.Y."/>
            <person name="Kublanov I.V."/>
            <person name="Roman P."/>
            <person name="Sinninghe Damste J.S."/>
            <person name="Golyshin P.N."/>
            <person name="Rojo D."/>
            <person name="Ciordia S."/>
            <person name="Mena M.D.C."/>
            <person name="Ferrer M."/>
            <person name="Messina E."/>
            <person name="Smedile F."/>
            <person name="La Spada G."/>
            <person name="La Cono V."/>
            <person name="Yakimov M.M."/>
        </authorList>
    </citation>
    <scope>NUCLEOTIDE SEQUENCE [LARGE SCALE GENOMIC DNA]</scope>
    <source>
        <strain evidence="4">AArc-Mg</strain>
    </source>
</reference>
<dbReference type="Gene3D" id="3.40.50.620">
    <property type="entry name" value="HUPs"/>
    <property type="match status" value="1"/>
</dbReference>
<dbReference type="EMBL" id="CP027033">
    <property type="protein sequence ID" value="AXR82779.1"/>
    <property type="molecule type" value="Genomic_DNA"/>
</dbReference>
<dbReference type="InterPro" id="IPR014729">
    <property type="entry name" value="Rossmann-like_a/b/a_fold"/>
</dbReference>
<keyword evidence="4" id="KW-1185">Reference proteome</keyword>
<dbReference type="Proteomes" id="UP000258613">
    <property type="component" value="Chromosome"/>
</dbReference>
<dbReference type="InterPro" id="IPR029055">
    <property type="entry name" value="Ntn_hydrolases_N"/>
</dbReference>
<evidence type="ECO:0000313" key="3">
    <source>
        <dbReference type="EMBL" id="AXR82779.1"/>
    </source>
</evidence>
<dbReference type="KEGG" id="nag:AArcMg_2789"/>
<evidence type="ECO:0000313" key="4">
    <source>
        <dbReference type="Proteomes" id="UP000258613"/>
    </source>
</evidence>
<dbReference type="InterPro" id="IPR051786">
    <property type="entry name" value="ASN_synthetase/amidase"/>
</dbReference>
<dbReference type="GO" id="GO:0004066">
    <property type="term" value="F:asparagine synthase (glutamine-hydrolyzing) activity"/>
    <property type="evidence" value="ECO:0007669"/>
    <property type="project" value="InterPro"/>
</dbReference>
<dbReference type="SUPFAM" id="SSF52402">
    <property type="entry name" value="Adenine nucleotide alpha hydrolases-like"/>
    <property type="match status" value="1"/>
</dbReference>
<accession>A0A346PCL4</accession>
<organism evidence="3 4">
    <name type="scientific">Natrarchaeobaculum sulfurireducens</name>
    <dbReference type="NCBI Taxonomy" id="2044521"/>
    <lineage>
        <taxon>Archaea</taxon>
        <taxon>Methanobacteriati</taxon>
        <taxon>Methanobacteriota</taxon>
        <taxon>Stenosarchaea group</taxon>
        <taxon>Halobacteria</taxon>
        <taxon>Halobacteriales</taxon>
        <taxon>Natrialbaceae</taxon>
        <taxon>Natrarchaeobaculum</taxon>
    </lineage>
</organism>
<name>A0A346PTD4_9EURY</name>
<dbReference type="PANTHER" id="PTHR43284:SF1">
    <property type="entry name" value="ASPARAGINE SYNTHETASE"/>
    <property type="match status" value="1"/>
</dbReference>
<dbReference type="AlphaFoldDB" id="A0A346PTD4"/>
<dbReference type="InterPro" id="IPR001962">
    <property type="entry name" value="Asn_synthase"/>
</dbReference>
<gene>
    <name evidence="2" type="ORF">AArc1_0918</name>
    <name evidence="3" type="ORF">AArcMg_2789</name>
</gene>
<proteinExistence type="predicted"/>